<dbReference type="SUPFAM" id="SSF53720">
    <property type="entry name" value="ALDH-like"/>
    <property type="match status" value="1"/>
</dbReference>
<dbReference type="Proteomes" id="UP000294200">
    <property type="component" value="Unassembled WGS sequence"/>
</dbReference>
<reference evidence="3 4" key="1">
    <citation type="submission" date="2017-02" db="EMBL/GenBank/DDBJ databases">
        <title>Paraburkholderia sophoroidis sp. nov. and Paraburkholderia steynii sp. nov. rhizobial symbionts of the fynbos legume Hypocalyptus sophoroides.</title>
        <authorList>
            <person name="Steenkamp E.T."/>
            <person name="Beukes C.W."/>
            <person name="Van Zyl E."/>
            <person name="Avontuur J."/>
            <person name="Chan W.Y."/>
            <person name="Hassen A."/>
            <person name="Palmer M."/>
            <person name="Mthombeni L."/>
            <person name="Phalane F."/>
            <person name="Sereme K."/>
            <person name="Venter S.N."/>
        </authorList>
    </citation>
    <scope>NUCLEOTIDE SEQUENCE [LARGE SCALE GENOMIC DNA]</scope>
    <source>
        <strain evidence="3 4">HC1.1ba</strain>
    </source>
</reference>
<dbReference type="Pfam" id="PF00171">
    <property type="entry name" value="Aldedh"/>
    <property type="match status" value="1"/>
</dbReference>
<keyword evidence="4" id="KW-1185">Reference proteome</keyword>
<dbReference type="EMBL" id="MWML01000046">
    <property type="protein sequence ID" value="TCG08064.1"/>
    <property type="molecule type" value="Genomic_DNA"/>
</dbReference>
<evidence type="ECO:0000313" key="4">
    <source>
        <dbReference type="Proteomes" id="UP000294200"/>
    </source>
</evidence>
<accession>A0A4R0XCW5</accession>
<name>A0A4R0XCW5_9BURK</name>
<evidence type="ECO:0000259" key="2">
    <source>
        <dbReference type="Pfam" id="PF00171"/>
    </source>
</evidence>
<feature type="domain" description="Aldehyde dehydrogenase" evidence="2">
    <location>
        <begin position="22"/>
        <end position="146"/>
    </location>
</feature>
<dbReference type="AlphaFoldDB" id="A0A4R0XCW5"/>
<proteinExistence type="predicted"/>
<dbReference type="InterPro" id="IPR016162">
    <property type="entry name" value="Ald_DH_N"/>
</dbReference>
<dbReference type="Gene3D" id="3.40.605.10">
    <property type="entry name" value="Aldehyde Dehydrogenase, Chain A, domain 1"/>
    <property type="match status" value="1"/>
</dbReference>
<evidence type="ECO:0000313" key="3">
    <source>
        <dbReference type="EMBL" id="TCG08064.1"/>
    </source>
</evidence>
<dbReference type="InterPro" id="IPR015590">
    <property type="entry name" value="Aldehyde_DH_dom"/>
</dbReference>
<protein>
    <recommendedName>
        <fullName evidence="2">Aldehyde dehydrogenase domain-containing protein</fullName>
    </recommendedName>
</protein>
<sequence>MNLTGELLIGASARRGQGAGFHAVDAATEQALQAPTYYSAKSGDVDEACALAESAFDAYRTLPAERRARFLDDIATRIEALGDALIERAMRRIGLAESASRRRARAYGTNQLRMFAALVRSGDGTMRVSHPRCPNANRRAPICVFSASAWVPLPCSARAIFRSRFRSRVEIRRQRWRRVALLS</sequence>
<dbReference type="GO" id="GO:0016491">
    <property type="term" value="F:oxidoreductase activity"/>
    <property type="evidence" value="ECO:0007669"/>
    <property type="project" value="UniProtKB-KW"/>
</dbReference>
<keyword evidence="1" id="KW-0560">Oxidoreductase</keyword>
<comment type="caution">
    <text evidence="3">The sequence shown here is derived from an EMBL/GenBank/DDBJ whole genome shotgun (WGS) entry which is preliminary data.</text>
</comment>
<dbReference type="InterPro" id="IPR016161">
    <property type="entry name" value="Ald_DH/histidinol_DH"/>
</dbReference>
<organism evidence="3 4">
    <name type="scientific">Paraburkholderia steynii</name>
    <dbReference type="NCBI Taxonomy" id="1245441"/>
    <lineage>
        <taxon>Bacteria</taxon>
        <taxon>Pseudomonadati</taxon>
        <taxon>Pseudomonadota</taxon>
        <taxon>Betaproteobacteria</taxon>
        <taxon>Burkholderiales</taxon>
        <taxon>Burkholderiaceae</taxon>
        <taxon>Paraburkholderia</taxon>
    </lineage>
</organism>
<evidence type="ECO:0000256" key="1">
    <source>
        <dbReference type="ARBA" id="ARBA00023002"/>
    </source>
</evidence>
<gene>
    <name evidence="3" type="ORF">BZM27_15110</name>
</gene>